<evidence type="ECO:0000256" key="2">
    <source>
        <dbReference type="ARBA" id="ARBA00022475"/>
    </source>
</evidence>
<feature type="transmembrane region" description="Helical" evidence="8">
    <location>
        <begin position="279"/>
        <end position="297"/>
    </location>
</feature>
<sequence>MKRFFNTRVFIMLIAIIAIQIFLRIPFINEPLERDEGCLGYIGQRILAGEIPYRDVFDHKPPAVFFVYAFIIKLFGSSIFSIRVFTLFYGILTTLAVFGAAYLIFGIDIGLVAAFLYAVFSGTPLIQGASSNTETFMVLPMVLALICFLIAREKGKLWLVLAGVLSGLAFMMKQVSIFNFLALLIFTPLTSVLWPIAGFLLFPIIFSLYFILNGAFFDFVNYGYLANKIYLQASPAPFFFFDPCYGLDAIWTQMRLENGLLWLLSAAALIIAFFKERKYLFIAVWSIASFLGIASSPLFFGHYFIQIIPAFCLLSAFMVYKIFCQKDANIKIIFVALIFFVLLQNMIYQYPFYTRYNVFQISNIKYGINSFNVAYYVSLKLPKDKSIFVWAAEPEVYFYLNQKAPSKFPFYFFWMKNMEIDKRILSDVKNKKPEYIVWTTYTPYAKELEEYIIKNYNFKEKLIDWKIYERKS</sequence>
<feature type="transmembrane region" description="Helical" evidence="8">
    <location>
        <begin position="219"/>
        <end position="239"/>
    </location>
</feature>
<evidence type="ECO:0000256" key="3">
    <source>
        <dbReference type="ARBA" id="ARBA00022676"/>
    </source>
</evidence>
<evidence type="ECO:0000256" key="7">
    <source>
        <dbReference type="ARBA" id="ARBA00023136"/>
    </source>
</evidence>
<feature type="transmembrane region" description="Helical" evidence="8">
    <location>
        <begin position="9"/>
        <end position="27"/>
    </location>
</feature>
<evidence type="ECO:0000256" key="4">
    <source>
        <dbReference type="ARBA" id="ARBA00022679"/>
    </source>
</evidence>
<dbReference type="GO" id="GO:0009103">
    <property type="term" value="P:lipopolysaccharide biosynthetic process"/>
    <property type="evidence" value="ECO:0007669"/>
    <property type="project" value="UniProtKB-ARBA"/>
</dbReference>
<feature type="transmembrane region" description="Helical" evidence="8">
    <location>
        <begin position="158"/>
        <end position="186"/>
    </location>
</feature>
<feature type="domain" description="Glycosyltransferase RgtA/B/C/D-like" evidence="9">
    <location>
        <begin position="59"/>
        <end position="189"/>
    </location>
</feature>
<reference evidence="10 11" key="1">
    <citation type="submission" date="2019-12" db="EMBL/GenBank/DDBJ databases">
        <authorList>
            <person name="Wolfe R."/>
            <person name="Danczak R."/>
            <person name="Wilkins M."/>
        </authorList>
    </citation>
    <scope>NUCLEOTIDE SEQUENCE [LARGE SCALE GENOMIC DNA]</scope>
    <source>
        <strain evidence="10">X2_MaxBin.013</strain>
    </source>
</reference>
<feature type="transmembrane region" description="Helical" evidence="8">
    <location>
        <begin position="192"/>
        <end position="212"/>
    </location>
</feature>
<dbReference type="AlphaFoldDB" id="A0A833NRZ3"/>
<evidence type="ECO:0000259" key="9">
    <source>
        <dbReference type="Pfam" id="PF13231"/>
    </source>
</evidence>
<keyword evidence="3" id="KW-0328">Glycosyltransferase</keyword>
<comment type="caution">
    <text evidence="10">The sequence shown here is derived from an EMBL/GenBank/DDBJ whole genome shotgun (WGS) entry which is preliminary data.</text>
</comment>
<evidence type="ECO:0000256" key="6">
    <source>
        <dbReference type="ARBA" id="ARBA00022989"/>
    </source>
</evidence>
<evidence type="ECO:0000256" key="5">
    <source>
        <dbReference type="ARBA" id="ARBA00022692"/>
    </source>
</evidence>
<organism evidence="10 11">
    <name type="scientific">Candidatus Saganbacteria bacterium</name>
    <dbReference type="NCBI Taxonomy" id="2575572"/>
    <lineage>
        <taxon>Bacteria</taxon>
        <taxon>Bacillati</taxon>
        <taxon>Saganbacteria</taxon>
    </lineage>
</organism>
<feature type="transmembrane region" description="Helical" evidence="8">
    <location>
        <begin position="87"/>
        <end position="120"/>
    </location>
</feature>
<gene>
    <name evidence="10" type="ORF">FD145_888</name>
</gene>
<dbReference type="InterPro" id="IPR050297">
    <property type="entry name" value="LipidA_mod_glycosyltrf_83"/>
</dbReference>
<dbReference type="GO" id="GO:0016763">
    <property type="term" value="F:pentosyltransferase activity"/>
    <property type="evidence" value="ECO:0007669"/>
    <property type="project" value="TreeGrafter"/>
</dbReference>
<evidence type="ECO:0000256" key="1">
    <source>
        <dbReference type="ARBA" id="ARBA00004651"/>
    </source>
</evidence>
<name>A0A833NRZ3_UNCSA</name>
<dbReference type="PANTHER" id="PTHR33908">
    <property type="entry name" value="MANNOSYLTRANSFERASE YKCB-RELATED"/>
    <property type="match status" value="1"/>
</dbReference>
<keyword evidence="4" id="KW-0808">Transferase</keyword>
<dbReference type="Pfam" id="PF13231">
    <property type="entry name" value="PMT_2"/>
    <property type="match status" value="1"/>
</dbReference>
<keyword evidence="5 8" id="KW-0812">Transmembrane</keyword>
<keyword evidence="6 8" id="KW-1133">Transmembrane helix</keyword>
<evidence type="ECO:0000256" key="8">
    <source>
        <dbReference type="SAM" id="Phobius"/>
    </source>
</evidence>
<dbReference type="GO" id="GO:0005886">
    <property type="term" value="C:plasma membrane"/>
    <property type="evidence" value="ECO:0007669"/>
    <property type="project" value="UniProtKB-SubCell"/>
</dbReference>
<dbReference type="InterPro" id="IPR038731">
    <property type="entry name" value="RgtA/B/C-like"/>
</dbReference>
<evidence type="ECO:0000313" key="10">
    <source>
        <dbReference type="EMBL" id="KAF0134132.1"/>
    </source>
</evidence>
<dbReference type="Proteomes" id="UP000488506">
    <property type="component" value="Unassembled WGS sequence"/>
</dbReference>
<protein>
    <recommendedName>
        <fullName evidence="9">Glycosyltransferase RgtA/B/C/D-like domain-containing protein</fullName>
    </recommendedName>
</protein>
<keyword evidence="7 8" id="KW-0472">Membrane</keyword>
<accession>A0A833NRZ3</accession>
<comment type="subcellular location">
    <subcellularLocation>
        <location evidence="1">Cell membrane</location>
        <topology evidence="1">Multi-pass membrane protein</topology>
    </subcellularLocation>
</comment>
<feature type="transmembrane region" description="Helical" evidence="8">
    <location>
        <begin position="303"/>
        <end position="320"/>
    </location>
</feature>
<proteinExistence type="predicted"/>
<feature type="transmembrane region" description="Helical" evidence="8">
    <location>
        <begin position="63"/>
        <end position="80"/>
    </location>
</feature>
<keyword evidence="2" id="KW-1003">Cell membrane</keyword>
<dbReference type="PANTHER" id="PTHR33908:SF11">
    <property type="entry name" value="MEMBRANE PROTEIN"/>
    <property type="match status" value="1"/>
</dbReference>
<evidence type="ECO:0000313" key="11">
    <source>
        <dbReference type="Proteomes" id="UP000488506"/>
    </source>
</evidence>
<feature type="transmembrane region" description="Helical" evidence="8">
    <location>
        <begin position="332"/>
        <end position="353"/>
    </location>
</feature>
<feature type="transmembrane region" description="Helical" evidence="8">
    <location>
        <begin position="135"/>
        <end position="151"/>
    </location>
</feature>
<feature type="transmembrane region" description="Helical" evidence="8">
    <location>
        <begin position="259"/>
        <end position="274"/>
    </location>
</feature>
<dbReference type="EMBL" id="WPAF01000012">
    <property type="protein sequence ID" value="KAF0134132.1"/>
    <property type="molecule type" value="Genomic_DNA"/>
</dbReference>